<evidence type="ECO:0000313" key="1">
    <source>
        <dbReference type="EMBL" id="NYT46818.1"/>
    </source>
</evidence>
<dbReference type="Proteomes" id="UP000537890">
    <property type="component" value="Unassembled WGS sequence"/>
</dbReference>
<accession>A0A7Z0MN83</accession>
<name>A0A7Z0MN83_9GAMM</name>
<gene>
    <name evidence="1" type="ORF">H0A75_03415</name>
</gene>
<organism evidence="1 2">
    <name type="scientific">Candidatus Methanofishera endochildressiae</name>
    <dbReference type="NCBI Taxonomy" id="2738884"/>
    <lineage>
        <taxon>Bacteria</taxon>
        <taxon>Pseudomonadati</taxon>
        <taxon>Pseudomonadota</taxon>
        <taxon>Gammaproteobacteria</taxon>
        <taxon>Candidatus Methanofishera</taxon>
    </lineage>
</organism>
<comment type="caution">
    <text evidence="1">The sequence shown here is derived from an EMBL/GenBank/DDBJ whole genome shotgun (WGS) entry which is preliminary data.</text>
</comment>
<dbReference type="EMBL" id="JACCHS010000043">
    <property type="protein sequence ID" value="NYT46818.1"/>
    <property type="molecule type" value="Genomic_DNA"/>
</dbReference>
<evidence type="ECO:0000313" key="2">
    <source>
        <dbReference type="Proteomes" id="UP000537890"/>
    </source>
</evidence>
<reference evidence="1 2" key="1">
    <citation type="submission" date="2020-05" db="EMBL/GenBank/DDBJ databases">
        <title>Horizontal transmission and recombination maintain forever young bacterial symbiont genomes.</title>
        <authorList>
            <person name="Russell S.L."/>
            <person name="Pepper-Tunick E."/>
            <person name="Svedberg J."/>
            <person name="Byrne A."/>
            <person name="Ruelas Castillo J."/>
            <person name="Vollmers C."/>
            <person name="Beinart R.A."/>
            <person name="Corbett-Detig R."/>
        </authorList>
    </citation>
    <scope>NUCLEOTIDE SEQUENCE [LARGE SCALE GENOMIC DNA]</scope>
    <source>
        <strain evidence="1">4727-3</strain>
    </source>
</reference>
<proteinExistence type="predicted"/>
<dbReference type="AlphaFoldDB" id="A0A7Z0MN83"/>
<protein>
    <submittedName>
        <fullName evidence="1">Uncharacterized protein</fullName>
    </submittedName>
</protein>
<sequence length="95" mass="11374">MAAEKFFLKKRKINLLKNENKMPKKAKQLKNGSEMDYRSTRIQKNIKTPVKGVFYFRNTTHNSTNYITFTNHKDALPLSQTDRRWWVINVEINQK</sequence>